<dbReference type="RefSeq" id="WP_093368186.1">
    <property type="nucleotide sequence ID" value="NZ_FNCW01000008.1"/>
</dbReference>
<evidence type="ECO:0000256" key="2">
    <source>
        <dbReference type="ARBA" id="ARBA00022428"/>
    </source>
</evidence>
<accession>A0A1G7XHA9</accession>
<comment type="pathway">
    <text evidence="8">Quinol/quinone metabolism; menaquinone biosynthesis; menaquinol from 1,4-dihydroxy-2-naphthoate: step 1/2.</text>
</comment>
<evidence type="ECO:0000256" key="1">
    <source>
        <dbReference type="ARBA" id="ARBA00004141"/>
    </source>
</evidence>
<dbReference type="HAMAP" id="MF_01937">
    <property type="entry name" value="MenA_1"/>
    <property type="match status" value="1"/>
</dbReference>
<comment type="subcellular location">
    <subcellularLocation>
        <location evidence="8">Cell membrane</location>
        <topology evidence="8">Multi-pass membrane protein</topology>
    </subcellularLocation>
    <subcellularLocation>
        <location evidence="1">Membrane</location>
        <topology evidence="1">Multi-pass membrane protein</topology>
    </subcellularLocation>
</comment>
<feature type="transmembrane region" description="Helical" evidence="8">
    <location>
        <begin position="150"/>
        <end position="171"/>
    </location>
</feature>
<dbReference type="UniPathway" id="UPA00079">
    <property type="reaction ID" value="UER00168"/>
</dbReference>
<dbReference type="GO" id="GO:0009234">
    <property type="term" value="P:menaquinone biosynthetic process"/>
    <property type="evidence" value="ECO:0007669"/>
    <property type="project" value="UniProtKB-UniRule"/>
</dbReference>
<keyword evidence="3 8" id="KW-1003">Cell membrane</keyword>
<keyword evidence="7 8" id="KW-0472">Membrane</keyword>
<dbReference type="InterPro" id="IPR000537">
    <property type="entry name" value="UbiA_prenyltransferase"/>
</dbReference>
<keyword evidence="4 8" id="KW-0808">Transferase</keyword>
<evidence type="ECO:0000256" key="9">
    <source>
        <dbReference type="NCBIfam" id="TIGR00751"/>
    </source>
</evidence>
<proteinExistence type="inferred from homology"/>
<feature type="transmembrane region" description="Helical" evidence="8">
    <location>
        <begin position="40"/>
        <end position="58"/>
    </location>
</feature>
<comment type="function">
    <text evidence="8">Conversion of 1,4-dihydroxy-2-naphthoate (DHNA) to demethylmenaquinone (DMK).</text>
</comment>
<evidence type="ECO:0000313" key="10">
    <source>
        <dbReference type="EMBL" id="SDG83516.1"/>
    </source>
</evidence>
<organism evidence="10 11">
    <name type="scientific">Psychroflexus sediminis</name>
    <dbReference type="NCBI Taxonomy" id="470826"/>
    <lineage>
        <taxon>Bacteria</taxon>
        <taxon>Pseudomonadati</taxon>
        <taxon>Bacteroidota</taxon>
        <taxon>Flavobacteriia</taxon>
        <taxon>Flavobacteriales</taxon>
        <taxon>Flavobacteriaceae</taxon>
        <taxon>Psychroflexus</taxon>
    </lineage>
</organism>
<name>A0A1G7XHA9_9FLAO</name>
<evidence type="ECO:0000256" key="8">
    <source>
        <dbReference type="HAMAP-Rule" id="MF_01937"/>
    </source>
</evidence>
<dbReference type="GO" id="GO:0042371">
    <property type="term" value="P:vitamin K biosynthetic process"/>
    <property type="evidence" value="ECO:0007669"/>
    <property type="project" value="TreeGrafter"/>
</dbReference>
<dbReference type="PIRSF" id="PIRSF005355">
    <property type="entry name" value="UBIAD1"/>
    <property type="match status" value="1"/>
</dbReference>
<feature type="transmembrane region" description="Helical" evidence="8">
    <location>
        <begin position="250"/>
        <end position="266"/>
    </location>
</feature>
<keyword evidence="11" id="KW-1185">Reference proteome</keyword>
<evidence type="ECO:0000256" key="7">
    <source>
        <dbReference type="ARBA" id="ARBA00023136"/>
    </source>
</evidence>
<keyword evidence="5 8" id="KW-0812">Transmembrane</keyword>
<feature type="transmembrane region" description="Helical" evidence="8">
    <location>
        <begin position="177"/>
        <end position="196"/>
    </location>
</feature>
<comment type="catalytic activity">
    <reaction evidence="8">
        <text>an all-trans-polyprenyl diphosphate + 1,4-dihydroxy-2-naphthoate + H(+) = a 2-demethylmenaquinol + CO2 + diphosphate</text>
        <dbReference type="Rhea" id="RHEA:26478"/>
        <dbReference type="Rhea" id="RHEA-COMP:9563"/>
        <dbReference type="Rhea" id="RHEA-COMP:9564"/>
        <dbReference type="ChEBI" id="CHEBI:11173"/>
        <dbReference type="ChEBI" id="CHEBI:15378"/>
        <dbReference type="ChEBI" id="CHEBI:16526"/>
        <dbReference type="ChEBI" id="CHEBI:33019"/>
        <dbReference type="ChEBI" id="CHEBI:55437"/>
        <dbReference type="ChEBI" id="CHEBI:58914"/>
        <dbReference type="EC" id="2.5.1.74"/>
    </reaction>
</comment>
<feature type="transmembrane region" description="Helical" evidence="8">
    <location>
        <begin position="286"/>
        <end position="303"/>
    </location>
</feature>
<dbReference type="NCBIfam" id="TIGR00751">
    <property type="entry name" value="menA"/>
    <property type="match status" value="1"/>
</dbReference>
<dbReference type="CDD" id="cd13962">
    <property type="entry name" value="PT_UbiA_UBIAD1"/>
    <property type="match status" value="1"/>
</dbReference>
<feature type="transmembrane region" description="Helical" evidence="8">
    <location>
        <begin position="119"/>
        <end position="138"/>
    </location>
</feature>
<dbReference type="STRING" id="470826.SAMN04488027_108111"/>
<keyword evidence="2 8" id="KW-0474">Menaquinone biosynthesis</keyword>
<dbReference type="InterPro" id="IPR004657">
    <property type="entry name" value="MenA"/>
</dbReference>
<evidence type="ECO:0000256" key="6">
    <source>
        <dbReference type="ARBA" id="ARBA00022989"/>
    </source>
</evidence>
<feature type="transmembrane region" description="Helical" evidence="8">
    <location>
        <begin position="94"/>
        <end position="113"/>
    </location>
</feature>
<dbReference type="Proteomes" id="UP000199296">
    <property type="component" value="Unassembled WGS sequence"/>
</dbReference>
<feature type="transmembrane region" description="Helical" evidence="8">
    <location>
        <begin position="224"/>
        <end position="244"/>
    </location>
</feature>
<evidence type="ECO:0000256" key="5">
    <source>
        <dbReference type="ARBA" id="ARBA00022692"/>
    </source>
</evidence>
<protein>
    <recommendedName>
        <fullName evidence="8 9">1,4-dihydroxy-2-naphthoate octaprenyltransferase</fullName>
        <shortName evidence="8">DHNA-octaprenyltransferase</shortName>
        <ecNumber evidence="8 9">2.5.1.74</ecNumber>
    </recommendedName>
</protein>
<dbReference type="PANTHER" id="PTHR13929:SF0">
    <property type="entry name" value="UBIA PRENYLTRANSFERASE DOMAIN-CONTAINING PROTEIN 1"/>
    <property type="match status" value="1"/>
</dbReference>
<sequence length="304" mass="33379">MSKTAAWISAARLRTLPLSLSGILVGSGLAFPLGEFDSAIFWLAMATTLGLQILSNFANDYGDGIKGTDNDERIGPMRALQSGVITDKEMKKGIILTSVITATFALILVYVSFGKDDFFLSLVFIALGASAIVAAIKYTVGNSAYGYKGLGDVFVFIFFGLVSVLGVNFLMTKQMDFWLLFPAISIGFLSSAVLNLNNMRDEYGDKNANKKTLVVIYGKQFAKIYHFCLITLAFLSLLVFLIIYPYSQSIWLIVALLAFLPLAVHLKKVMQYKDPKRLDPELKKVALSTFALSLAIFLILLLSN</sequence>
<evidence type="ECO:0000256" key="3">
    <source>
        <dbReference type="ARBA" id="ARBA00022475"/>
    </source>
</evidence>
<dbReference type="InterPro" id="IPR026046">
    <property type="entry name" value="UBIAD1"/>
</dbReference>
<reference evidence="10 11" key="1">
    <citation type="submission" date="2016-10" db="EMBL/GenBank/DDBJ databases">
        <authorList>
            <person name="de Groot N.N."/>
        </authorList>
    </citation>
    <scope>NUCLEOTIDE SEQUENCE [LARGE SCALE GENOMIC DNA]</scope>
    <source>
        <strain evidence="10 11">DSM 19803</strain>
    </source>
</reference>
<dbReference type="OrthoDB" id="9767568at2"/>
<evidence type="ECO:0000313" key="11">
    <source>
        <dbReference type="Proteomes" id="UP000199296"/>
    </source>
</evidence>
<keyword evidence="6 8" id="KW-1133">Transmembrane helix</keyword>
<dbReference type="GO" id="GO:0005886">
    <property type="term" value="C:plasma membrane"/>
    <property type="evidence" value="ECO:0007669"/>
    <property type="project" value="UniProtKB-SubCell"/>
</dbReference>
<comment type="similarity">
    <text evidence="8">Belongs to the MenA family. Type 1 subfamily.</text>
</comment>
<dbReference type="EC" id="2.5.1.74" evidence="8 9"/>
<dbReference type="GO" id="GO:0046428">
    <property type="term" value="F:1,4-dihydroxy-2-naphthoate polyprenyltransferase activity"/>
    <property type="evidence" value="ECO:0007669"/>
    <property type="project" value="UniProtKB-UniRule"/>
</dbReference>
<gene>
    <name evidence="8" type="primary">menA</name>
    <name evidence="10" type="ORF">SAMN04488027_108111</name>
</gene>
<dbReference type="Pfam" id="PF01040">
    <property type="entry name" value="UbiA"/>
    <property type="match status" value="1"/>
</dbReference>
<dbReference type="PANTHER" id="PTHR13929">
    <property type="entry name" value="1,4-DIHYDROXY-2-NAPHTHOATE OCTAPRENYLTRANSFERASE"/>
    <property type="match status" value="1"/>
</dbReference>
<dbReference type="EMBL" id="FNCW01000008">
    <property type="protein sequence ID" value="SDG83516.1"/>
    <property type="molecule type" value="Genomic_DNA"/>
</dbReference>
<dbReference type="AlphaFoldDB" id="A0A1G7XHA9"/>
<evidence type="ECO:0000256" key="4">
    <source>
        <dbReference type="ARBA" id="ARBA00022679"/>
    </source>
</evidence>